<comment type="caution">
    <text evidence="2">The sequence shown here is derived from an EMBL/GenBank/DDBJ whole genome shotgun (WGS) entry which is preliminary data.</text>
</comment>
<evidence type="ECO:0000313" key="2">
    <source>
        <dbReference type="EMBL" id="ORX03367.1"/>
    </source>
</evidence>
<reference evidence="2 3" key="1">
    <citation type="submission" date="2016-01" db="EMBL/GenBank/DDBJ databases">
        <title>The new phylogeny of the genus Mycobacterium.</title>
        <authorList>
            <person name="Tarcisio F."/>
            <person name="Conor M."/>
            <person name="Antonella G."/>
            <person name="Elisabetta G."/>
            <person name="Giulia F.S."/>
            <person name="Sara T."/>
            <person name="Anna F."/>
            <person name="Clotilde B."/>
            <person name="Roberto B."/>
            <person name="Veronica D.S."/>
            <person name="Fabio R."/>
            <person name="Monica P."/>
            <person name="Olivier J."/>
            <person name="Enrico T."/>
            <person name="Nicola S."/>
        </authorList>
    </citation>
    <scope>NUCLEOTIDE SEQUENCE [LARGE SCALE GENOMIC DNA]</scope>
    <source>
        <strain evidence="2 3">DSM 44153</strain>
    </source>
</reference>
<proteinExistence type="predicted"/>
<evidence type="ECO:0000256" key="1">
    <source>
        <dbReference type="SAM" id="Phobius"/>
    </source>
</evidence>
<name>A0A1X2EIM4_9MYCO</name>
<feature type="transmembrane region" description="Helical" evidence="1">
    <location>
        <begin position="313"/>
        <end position="332"/>
    </location>
</feature>
<feature type="transmembrane region" description="Helical" evidence="1">
    <location>
        <begin position="352"/>
        <end position="370"/>
    </location>
</feature>
<gene>
    <name evidence="2" type="ORF">AWC30_10775</name>
</gene>
<protein>
    <submittedName>
        <fullName evidence="2">Uncharacterized protein</fullName>
    </submittedName>
</protein>
<dbReference type="AlphaFoldDB" id="A0A1X2EIM4"/>
<dbReference type="EMBL" id="LQPZ01000028">
    <property type="protein sequence ID" value="ORX03367.1"/>
    <property type="molecule type" value="Genomic_DNA"/>
</dbReference>
<feature type="transmembrane region" description="Helical" evidence="1">
    <location>
        <begin position="186"/>
        <end position="210"/>
    </location>
</feature>
<feature type="transmembrane region" description="Helical" evidence="1">
    <location>
        <begin position="71"/>
        <end position="94"/>
    </location>
</feature>
<feature type="transmembrane region" description="Helical" evidence="1">
    <location>
        <begin position="38"/>
        <end position="59"/>
    </location>
</feature>
<sequence length="391" mass="42966">MPDLCTDTFADLATSMGFTCADTGGLVEFRNPFGLENWTMPILELTIIVGAVLALAYAIRRYRRHSDATNLVLWFGAIAYLLIIEPPLYFPGAFGIADHVDTMFAHNLFTVEFLWGRLPLYIVAIYPFMATISFEIVRVLGVFRRYGTLAGAVCVGFVHHAFYEIFDHLGPQLRWWEWAGDNPMNQPFFASVPMGSVVVFAALWPLSLAFCVQWFVGRHMDRGKRLSPLSLVWRTVAVGVLASLGTAILPLPATITQWASDGRYQGYAYLLELIVVAVVAAVIFYRQWQRLQTDGPLSLAGGLTTESYRDRLMVGYAAVYLVVIGLLWLAALPDYFGAVAGRTADGNPIGNVFYVTLCFLIAAICTAMAVKANAGKAPVAQTRAPKPVSAG</sequence>
<keyword evidence="1" id="KW-0472">Membrane</keyword>
<organism evidence="2 3">
    <name type="scientific">Mycolicibacillus trivialis</name>
    <dbReference type="NCBI Taxonomy" id="1798"/>
    <lineage>
        <taxon>Bacteria</taxon>
        <taxon>Bacillati</taxon>
        <taxon>Actinomycetota</taxon>
        <taxon>Actinomycetes</taxon>
        <taxon>Mycobacteriales</taxon>
        <taxon>Mycobacteriaceae</taxon>
        <taxon>Mycolicibacillus</taxon>
    </lineage>
</organism>
<dbReference type="OrthoDB" id="5488443at2"/>
<accession>A0A1X2EIM4</accession>
<dbReference type="RefSeq" id="WP_085110159.1">
    <property type="nucleotide sequence ID" value="NZ_JACKSN010000012.1"/>
</dbReference>
<dbReference type="Proteomes" id="UP000193090">
    <property type="component" value="Unassembled WGS sequence"/>
</dbReference>
<feature type="transmembrane region" description="Helical" evidence="1">
    <location>
        <begin position="146"/>
        <end position="166"/>
    </location>
</feature>
<keyword evidence="1" id="KW-0812">Transmembrane</keyword>
<keyword evidence="1" id="KW-1133">Transmembrane helix</keyword>
<dbReference type="STRING" id="1798.AWC30_10775"/>
<feature type="transmembrane region" description="Helical" evidence="1">
    <location>
        <begin position="114"/>
        <end position="134"/>
    </location>
</feature>
<keyword evidence="3" id="KW-1185">Reference proteome</keyword>
<evidence type="ECO:0000313" key="3">
    <source>
        <dbReference type="Proteomes" id="UP000193090"/>
    </source>
</evidence>
<feature type="transmembrane region" description="Helical" evidence="1">
    <location>
        <begin position="231"/>
        <end position="255"/>
    </location>
</feature>
<feature type="transmembrane region" description="Helical" evidence="1">
    <location>
        <begin position="267"/>
        <end position="285"/>
    </location>
</feature>